<comment type="caution">
    <text evidence="1">The sequence shown here is derived from an EMBL/GenBank/DDBJ whole genome shotgun (WGS) entry which is preliminary data.</text>
</comment>
<evidence type="ECO:0000313" key="2">
    <source>
        <dbReference type="Proteomes" id="UP000177111"/>
    </source>
</evidence>
<dbReference type="EMBL" id="MGKT01000004">
    <property type="protein sequence ID" value="OGN31285.1"/>
    <property type="molecule type" value="Genomic_DNA"/>
</dbReference>
<dbReference type="AlphaFoldDB" id="A0A1F8H0S5"/>
<proteinExistence type="predicted"/>
<protein>
    <submittedName>
        <fullName evidence="1">Uncharacterized protein</fullName>
    </submittedName>
</protein>
<gene>
    <name evidence="1" type="ORF">A3I96_00550</name>
</gene>
<evidence type="ECO:0000313" key="1">
    <source>
        <dbReference type="EMBL" id="OGN31285.1"/>
    </source>
</evidence>
<sequence>MDGDGHYAFSSANAGNVSCVGNFDENGLNVNNWNGNRNDNVGVGASRNFFLSYEKYPPEWRIFL</sequence>
<organism evidence="1 2">
    <name type="scientific">Candidatus Yanofskybacteria bacterium RIFCSPLOWO2_02_FULL_44_18</name>
    <dbReference type="NCBI Taxonomy" id="1802705"/>
    <lineage>
        <taxon>Bacteria</taxon>
        <taxon>Candidatus Yanofskyibacteriota</taxon>
    </lineage>
</organism>
<name>A0A1F8H0S5_9BACT</name>
<accession>A0A1F8H0S5</accession>
<dbReference type="Proteomes" id="UP000177111">
    <property type="component" value="Unassembled WGS sequence"/>
</dbReference>
<reference evidence="1 2" key="1">
    <citation type="journal article" date="2016" name="Nat. Commun.">
        <title>Thousands of microbial genomes shed light on interconnected biogeochemical processes in an aquifer system.</title>
        <authorList>
            <person name="Anantharaman K."/>
            <person name="Brown C.T."/>
            <person name="Hug L.A."/>
            <person name="Sharon I."/>
            <person name="Castelle C.J."/>
            <person name="Probst A.J."/>
            <person name="Thomas B.C."/>
            <person name="Singh A."/>
            <person name="Wilkins M.J."/>
            <person name="Karaoz U."/>
            <person name="Brodie E.L."/>
            <person name="Williams K.H."/>
            <person name="Hubbard S.S."/>
            <person name="Banfield J.F."/>
        </authorList>
    </citation>
    <scope>NUCLEOTIDE SEQUENCE [LARGE SCALE GENOMIC DNA]</scope>
</reference>